<accession>A0A2D0NIQ3</accession>
<dbReference type="SMART" id="SM01235">
    <property type="entry name" value="Haem_bd"/>
    <property type="match status" value="1"/>
</dbReference>
<dbReference type="InterPro" id="IPR025992">
    <property type="entry name" value="Haem-bd"/>
</dbReference>
<sequence>MKRFWMFSPVLLLTLLFLGQNDLPTVSSPASESGTVRLDTIQYPAKVKAVIDAKCYDCHSEKGDDEDAKEELLWDNLNKLSKMDQLFSMDAIIESIEDGEMPPEDHIKKHPEAALSKEEAKLLTEWADAIASKLME</sequence>
<keyword evidence="1" id="KW-0732">Signal</keyword>
<dbReference type="EMBL" id="PDUD01000001">
    <property type="protein sequence ID" value="PHN08372.1"/>
    <property type="molecule type" value="Genomic_DNA"/>
</dbReference>
<evidence type="ECO:0000313" key="4">
    <source>
        <dbReference type="Proteomes" id="UP000223913"/>
    </source>
</evidence>
<feature type="signal peptide" evidence="1">
    <location>
        <begin position="1"/>
        <end position="19"/>
    </location>
</feature>
<dbReference type="RefSeq" id="WP_099147964.1">
    <property type="nucleotide sequence ID" value="NZ_PDUD01000001.1"/>
</dbReference>
<name>A0A2D0NIQ3_FLAN2</name>
<feature type="domain" description="Haem-binding" evidence="2">
    <location>
        <begin position="9"/>
        <end position="131"/>
    </location>
</feature>
<dbReference type="AlphaFoldDB" id="A0A2D0NIQ3"/>
<reference evidence="3 4" key="1">
    <citation type="submission" date="2017-10" db="EMBL/GenBank/DDBJ databases">
        <title>The draft genome sequence of Lewinella nigricans NBRC 102662.</title>
        <authorList>
            <person name="Wang K."/>
        </authorList>
    </citation>
    <scope>NUCLEOTIDE SEQUENCE [LARGE SCALE GENOMIC DNA]</scope>
    <source>
        <strain evidence="3 4">NBRC 102662</strain>
    </source>
</reference>
<evidence type="ECO:0000256" key="1">
    <source>
        <dbReference type="SAM" id="SignalP"/>
    </source>
</evidence>
<evidence type="ECO:0000313" key="3">
    <source>
        <dbReference type="EMBL" id="PHN08372.1"/>
    </source>
</evidence>
<comment type="caution">
    <text evidence="3">The sequence shown here is derived from an EMBL/GenBank/DDBJ whole genome shotgun (WGS) entry which is preliminary data.</text>
</comment>
<protein>
    <recommendedName>
        <fullName evidence="2">Haem-binding domain-containing protein</fullName>
    </recommendedName>
</protein>
<dbReference type="Proteomes" id="UP000223913">
    <property type="component" value="Unassembled WGS sequence"/>
</dbReference>
<keyword evidence="4" id="KW-1185">Reference proteome</keyword>
<proteinExistence type="predicted"/>
<evidence type="ECO:0000259" key="2">
    <source>
        <dbReference type="SMART" id="SM01235"/>
    </source>
</evidence>
<organism evidence="3 4">
    <name type="scientific">Flavilitoribacter nigricans (strain ATCC 23147 / DSM 23189 / NBRC 102662 / NCIMB 1420 / SS-2)</name>
    <name type="common">Lewinella nigricans</name>
    <dbReference type="NCBI Taxonomy" id="1122177"/>
    <lineage>
        <taxon>Bacteria</taxon>
        <taxon>Pseudomonadati</taxon>
        <taxon>Bacteroidota</taxon>
        <taxon>Saprospiria</taxon>
        <taxon>Saprospirales</taxon>
        <taxon>Lewinellaceae</taxon>
        <taxon>Flavilitoribacter</taxon>
    </lineage>
</organism>
<dbReference type="Pfam" id="PF14376">
    <property type="entry name" value="Haem_bd"/>
    <property type="match status" value="1"/>
</dbReference>
<dbReference type="OrthoDB" id="1123086at2"/>
<feature type="chain" id="PRO_5012835989" description="Haem-binding domain-containing protein" evidence="1">
    <location>
        <begin position="20"/>
        <end position="136"/>
    </location>
</feature>
<gene>
    <name evidence="3" type="ORF">CRP01_00225</name>
</gene>